<name>A0ABR0NVU2_GOSAR</name>
<protein>
    <submittedName>
        <fullName evidence="1">Uncharacterized protein</fullName>
    </submittedName>
</protein>
<dbReference type="Proteomes" id="UP001358586">
    <property type="component" value="Chromosome 9"/>
</dbReference>
<gene>
    <name evidence="1" type="ORF">PVK06_032754</name>
</gene>
<organism evidence="1 2">
    <name type="scientific">Gossypium arboreum</name>
    <name type="common">Tree cotton</name>
    <name type="synonym">Gossypium nanking</name>
    <dbReference type="NCBI Taxonomy" id="29729"/>
    <lineage>
        <taxon>Eukaryota</taxon>
        <taxon>Viridiplantae</taxon>
        <taxon>Streptophyta</taxon>
        <taxon>Embryophyta</taxon>
        <taxon>Tracheophyta</taxon>
        <taxon>Spermatophyta</taxon>
        <taxon>Magnoliopsida</taxon>
        <taxon>eudicotyledons</taxon>
        <taxon>Gunneridae</taxon>
        <taxon>Pentapetalae</taxon>
        <taxon>rosids</taxon>
        <taxon>malvids</taxon>
        <taxon>Malvales</taxon>
        <taxon>Malvaceae</taxon>
        <taxon>Malvoideae</taxon>
        <taxon>Gossypium</taxon>
    </lineage>
</organism>
<sequence length="103" mass="12202">MQSTWQWDQWIATFAYLAFPKVMMLQQYHKKEPLLFFIYDKLRLLGFVVKELSDFEVGLNLLVLCFCSQKCFFEAREGMNVYHCCHSSINVCATVSFKKVLKK</sequence>
<reference evidence="1 2" key="1">
    <citation type="submission" date="2023-03" db="EMBL/GenBank/DDBJ databases">
        <title>WGS of Gossypium arboreum.</title>
        <authorList>
            <person name="Yu D."/>
        </authorList>
    </citation>
    <scope>NUCLEOTIDE SEQUENCE [LARGE SCALE GENOMIC DNA]</scope>
    <source>
        <tissue evidence="1">Leaf</tissue>
    </source>
</reference>
<evidence type="ECO:0000313" key="1">
    <source>
        <dbReference type="EMBL" id="KAK5805102.1"/>
    </source>
</evidence>
<accession>A0ABR0NVU2</accession>
<proteinExistence type="predicted"/>
<keyword evidence="2" id="KW-1185">Reference proteome</keyword>
<comment type="caution">
    <text evidence="1">The sequence shown here is derived from an EMBL/GenBank/DDBJ whole genome shotgun (WGS) entry which is preliminary data.</text>
</comment>
<dbReference type="EMBL" id="JARKNE010000009">
    <property type="protein sequence ID" value="KAK5805102.1"/>
    <property type="molecule type" value="Genomic_DNA"/>
</dbReference>
<evidence type="ECO:0000313" key="2">
    <source>
        <dbReference type="Proteomes" id="UP001358586"/>
    </source>
</evidence>